<accession>A0A7S4S861</accession>
<dbReference type="EMBL" id="HBNR01065849">
    <property type="protein sequence ID" value="CAE4637707.1"/>
    <property type="molecule type" value="Transcribed_RNA"/>
</dbReference>
<evidence type="ECO:0000256" key="1">
    <source>
        <dbReference type="SAM" id="MobiDB-lite"/>
    </source>
</evidence>
<organism evidence="2">
    <name type="scientific">Alexandrium monilatum</name>
    <dbReference type="NCBI Taxonomy" id="311494"/>
    <lineage>
        <taxon>Eukaryota</taxon>
        <taxon>Sar</taxon>
        <taxon>Alveolata</taxon>
        <taxon>Dinophyceae</taxon>
        <taxon>Gonyaulacales</taxon>
        <taxon>Pyrocystaceae</taxon>
        <taxon>Alexandrium</taxon>
    </lineage>
</organism>
<dbReference type="AlphaFoldDB" id="A0A7S4S861"/>
<reference evidence="2" key="1">
    <citation type="submission" date="2021-01" db="EMBL/GenBank/DDBJ databases">
        <authorList>
            <person name="Corre E."/>
            <person name="Pelletier E."/>
            <person name="Niang G."/>
            <person name="Scheremetjew M."/>
            <person name="Finn R."/>
            <person name="Kale V."/>
            <person name="Holt S."/>
            <person name="Cochrane G."/>
            <person name="Meng A."/>
            <person name="Brown T."/>
            <person name="Cohen L."/>
        </authorList>
    </citation>
    <scope>NUCLEOTIDE SEQUENCE</scope>
    <source>
        <strain evidence="2">CCMP3105</strain>
    </source>
</reference>
<feature type="compositionally biased region" description="Gly residues" evidence="1">
    <location>
        <begin position="180"/>
        <end position="190"/>
    </location>
</feature>
<feature type="compositionally biased region" description="Gly residues" evidence="1">
    <location>
        <begin position="150"/>
        <end position="159"/>
    </location>
</feature>
<feature type="compositionally biased region" description="Low complexity" evidence="1">
    <location>
        <begin position="191"/>
        <end position="206"/>
    </location>
</feature>
<feature type="region of interest" description="Disordered" evidence="1">
    <location>
        <begin position="134"/>
        <end position="207"/>
    </location>
</feature>
<evidence type="ECO:0000313" key="2">
    <source>
        <dbReference type="EMBL" id="CAE4637707.1"/>
    </source>
</evidence>
<name>A0A7S4S861_9DINO</name>
<proteinExistence type="predicted"/>
<evidence type="ECO:0008006" key="3">
    <source>
        <dbReference type="Google" id="ProtNLM"/>
    </source>
</evidence>
<protein>
    <recommendedName>
        <fullName evidence="3">Glycine zipper domain-containing protein</fullName>
    </recommendedName>
</protein>
<feature type="compositionally biased region" description="Low complexity" evidence="1">
    <location>
        <begin position="135"/>
        <end position="146"/>
    </location>
</feature>
<gene>
    <name evidence="2" type="ORF">AMON00008_LOCUS46511</name>
</gene>
<dbReference type="CDD" id="cd22249">
    <property type="entry name" value="UDM1_RNF168_RNF169-like"/>
    <property type="match status" value="1"/>
</dbReference>
<sequence>MAQEPLLAQDACSEPGGIVVLAMPFETVQEHYVRERRVRVCERCRRPLPDVVENRGTYNTVGSIAGSVGTSAGGSMAGAALGTAVLPGVGTVVGSLAGAIGGAVVGSRAGAAASDGICDAVEANAAQLCDACKAGSNSSSRSGRPSATNWGGGRLGGGDAQEPLARGAGAQDSGRRFNFGGEGQRLGGGRPPAASASQPASGEEPSMWSRLSAMNPFAGNSQQQQSAAGRGTGTSGFAAFGGAGHVLGSGPSPAQADGRAARQSQLEEDEALARRLQQEEEMALQQERGQHRGF</sequence>
<feature type="region of interest" description="Disordered" evidence="1">
    <location>
        <begin position="242"/>
        <end position="294"/>
    </location>
</feature>